<dbReference type="AlphaFoldDB" id="A0AA88X5J9"/>
<evidence type="ECO:0000313" key="2">
    <source>
        <dbReference type="EMBL" id="KAK3040317.1"/>
    </source>
</evidence>
<organism evidence="2 3">
    <name type="scientific">Escallonia herrerae</name>
    <dbReference type="NCBI Taxonomy" id="1293975"/>
    <lineage>
        <taxon>Eukaryota</taxon>
        <taxon>Viridiplantae</taxon>
        <taxon>Streptophyta</taxon>
        <taxon>Embryophyta</taxon>
        <taxon>Tracheophyta</taxon>
        <taxon>Spermatophyta</taxon>
        <taxon>Magnoliopsida</taxon>
        <taxon>eudicotyledons</taxon>
        <taxon>Gunneridae</taxon>
        <taxon>Pentapetalae</taxon>
        <taxon>asterids</taxon>
        <taxon>campanulids</taxon>
        <taxon>Escalloniales</taxon>
        <taxon>Escalloniaceae</taxon>
        <taxon>Escallonia</taxon>
    </lineage>
</organism>
<feature type="domain" description="Reverse transcriptase Ty1/copia-type" evidence="1">
    <location>
        <begin position="12"/>
        <end position="69"/>
    </location>
</feature>
<dbReference type="InterPro" id="IPR013103">
    <property type="entry name" value="RVT_2"/>
</dbReference>
<comment type="caution">
    <text evidence="2">The sequence shown here is derived from an EMBL/GenBank/DDBJ whole genome shotgun (WGS) entry which is preliminary data.</text>
</comment>
<dbReference type="EMBL" id="JAVXUP010000056">
    <property type="protein sequence ID" value="KAK3040317.1"/>
    <property type="molecule type" value="Genomic_DNA"/>
</dbReference>
<dbReference type="Pfam" id="PF07727">
    <property type="entry name" value="RVT_2"/>
    <property type="match status" value="1"/>
</dbReference>
<evidence type="ECO:0000313" key="3">
    <source>
        <dbReference type="Proteomes" id="UP001188597"/>
    </source>
</evidence>
<gene>
    <name evidence="2" type="ORF">RJ639_029371</name>
</gene>
<name>A0AA88X5J9_9ASTE</name>
<dbReference type="Proteomes" id="UP001188597">
    <property type="component" value="Unassembled WGS sequence"/>
</dbReference>
<protein>
    <recommendedName>
        <fullName evidence="1">Reverse transcriptase Ty1/copia-type domain-containing protein</fullName>
    </recommendedName>
</protein>
<evidence type="ECO:0000259" key="1">
    <source>
        <dbReference type="Pfam" id="PF07727"/>
    </source>
</evidence>
<sequence length="281" mass="30842">MATINLNASRMENMVAQFEMTHIELMSYFLGIEVKQTDKGIFISQKKYAEDILKKFKMEAYNPILIPVEERLKLVKYGSGDLVNVINFRRLVGSLRNCVRPLSTLAIAALSRHTKLGSCFSRSSSSDSTEVTIASHTNISNTVYRQRRHHSGPMFTAQAKTDGFVGFPEAATAHFLMKLNTARTAEGLGTSWLLAFAFKADIAVASKTNLVRTPVPSLATQCGFSKYCSVLGTASTGGNSPDLAVKCSWCSVASLSPSRAMTAQHWRKAAMLTASSILWRK</sequence>
<accession>A0AA88X5J9</accession>
<reference evidence="2" key="1">
    <citation type="submission" date="2022-12" db="EMBL/GenBank/DDBJ databases">
        <title>Draft genome assemblies for two species of Escallonia (Escalloniales).</title>
        <authorList>
            <person name="Chanderbali A."/>
            <person name="Dervinis C."/>
            <person name="Anghel I."/>
            <person name="Soltis D."/>
            <person name="Soltis P."/>
            <person name="Zapata F."/>
        </authorList>
    </citation>
    <scope>NUCLEOTIDE SEQUENCE</scope>
    <source>
        <strain evidence="2">UCBG64.0493</strain>
        <tissue evidence="2">Leaf</tissue>
    </source>
</reference>
<keyword evidence="3" id="KW-1185">Reference proteome</keyword>
<proteinExistence type="predicted"/>